<dbReference type="EMBL" id="BEGY01000024">
    <property type="protein sequence ID" value="GAX77350.1"/>
    <property type="molecule type" value="Genomic_DNA"/>
</dbReference>
<dbReference type="OrthoDB" id="261426at2759"/>
<keyword evidence="6" id="KW-1185">Reference proteome</keyword>
<gene>
    <name evidence="5" type="ORF">CEUSTIGMA_g4796.t1</name>
</gene>
<sequence length="286" mass="32240">MDVSKSYGELGAQNELLGPTESTSPRLRTTENKRESVSASKLYRDISPTRVFTMRNKELSLSTLPDLFKQKGGLQSLRPAYLSSNSDEGTDATRAPRLLARLEMLLAEKLNMVNRVGAASKGFAATQMRTDAYRQVFDAFLHSFTTYRAVLMRIKHEYDEALDDALASVYDNVHMRAELSAAEEMMDACVAEAKAKSLEDATIMRQELEDQYRQQEQVALQAEMRCHESEAEIQSRRESIVALKKEAADLIAQNRAIKQKMLENSSWSNPRLLKMYENLPGDSGKT</sequence>
<evidence type="ECO:0000313" key="6">
    <source>
        <dbReference type="Proteomes" id="UP000232323"/>
    </source>
</evidence>
<evidence type="ECO:0000313" key="5">
    <source>
        <dbReference type="EMBL" id="GAX77350.1"/>
    </source>
</evidence>
<accession>A0A250X3K4</accession>
<dbReference type="Proteomes" id="UP000232323">
    <property type="component" value="Unassembled WGS sequence"/>
</dbReference>
<evidence type="ECO:0000256" key="3">
    <source>
        <dbReference type="SAM" id="MobiDB-lite"/>
    </source>
</evidence>
<dbReference type="AlphaFoldDB" id="A0A250X3K4"/>
<feature type="coiled-coil region" evidence="2">
    <location>
        <begin position="191"/>
        <end position="260"/>
    </location>
</feature>
<feature type="region of interest" description="Disordered" evidence="3">
    <location>
        <begin position="1"/>
        <end position="39"/>
    </location>
</feature>
<name>A0A250X3K4_9CHLO</name>
<dbReference type="InterPro" id="IPR032755">
    <property type="entry name" value="TSNAXIP1_N"/>
</dbReference>
<comment type="caution">
    <text evidence="5">The sequence shown here is derived from an EMBL/GenBank/DDBJ whole genome shotgun (WGS) entry which is preliminary data.</text>
</comment>
<reference evidence="5 6" key="1">
    <citation type="submission" date="2017-08" db="EMBL/GenBank/DDBJ databases">
        <title>Acidophilic green algal genome provides insights into adaptation to an acidic environment.</title>
        <authorList>
            <person name="Hirooka S."/>
            <person name="Hirose Y."/>
            <person name="Kanesaki Y."/>
            <person name="Higuchi S."/>
            <person name="Fujiwara T."/>
            <person name="Onuma R."/>
            <person name="Era A."/>
            <person name="Ohbayashi R."/>
            <person name="Uzuka A."/>
            <person name="Nozaki H."/>
            <person name="Yoshikawa H."/>
            <person name="Miyagishima S.Y."/>
        </authorList>
    </citation>
    <scope>NUCLEOTIDE SEQUENCE [LARGE SCALE GENOMIC DNA]</scope>
    <source>
        <strain evidence="5 6">NIES-2499</strain>
    </source>
</reference>
<feature type="domain" description="Translin-associated factor X-interacting protein 1 N-terminal" evidence="4">
    <location>
        <begin position="126"/>
        <end position="196"/>
    </location>
</feature>
<evidence type="ECO:0000259" key="4">
    <source>
        <dbReference type="Pfam" id="PF15739"/>
    </source>
</evidence>
<keyword evidence="1 2" id="KW-0175">Coiled coil</keyword>
<evidence type="ECO:0000256" key="1">
    <source>
        <dbReference type="ARBA" id="ARBA00023054"/>
    </source>
</evidence>
<proteinExistence type="predicted"/>
<evidence type="ECO:0000256" key="2">
    <source>
        <dbReference type="SAM" id="Coils"/>
    </source>
</evidence>
<protein>
    <recommendedName>
        <fullName evidence="4">Translin-associated factor X-interacting protein 1 N-terminal domain-containing protein</fullName>
    </recommendedName>
</protein>
<organism evidence="5 6">
    <name type="scientific">Chlamydomonas eustigma</name>
    <dbReference type="NCBI Taxonomy" id="1157962"/>
    <lineage>
        <taxon>Eukaryota</taxon>
        <taxon>Viridiplantae</taxon>
        <taxon>Chlorophyta</taxon>
        <taxon>core chlorophytes</taxon>
        <taxon>Chlorophyceae</taxon>
        <taxon>CS clade</taxon>
        <taxon>Chlamydomonadales</taxon>
        <taxon>Chlamydomonadaceae</taxon>
        <taxon>Chlamydomonas</taxon>
    </lineage>
</organism>
<dbReference type="Pfam" id="PF15739">
    <property type="entry name" value="TSNAXIP1_N"/>
    <property type="match status" value="1"/>
</dbReference>